<feature type="region of interest" description="Disordered" evidence="1">
    <location>
        <begin position="1"/>
        <end position="44"/>
    </location>
</feature>
<organism evidence="2 3">
    <name type="scientific">Elliptochloris bilobata</name>
    <dbReference type="NCBI Taxonomy" id="381761"/>
    <lineage>
        <taxon>Eukaryota</taxon>
        <taxon>Viridiplantae</taxon>
        <taxon>Chlorophyta</taxon>
        <taxon>core chlorophytes</taxon>
        <taxon>Trebouxiophyceae</taxon>
        <taxon>Trebouxiophyceae incertae sedis</taxon>
        <taxon>Elliptochloris clade</taxon>
        <taxon>Elliptochloris</taxon>
    </lineage>
</organism>
<evidence type="ECO:0000256" key="1">
    <source>
        <dbReference type="SAM" id="MobiDB-lite"/>
    </source>
</evidence>
<evidence type="ECO:0000313" key="2">
    <source>
        <dbReference type="EMBL" id="KAK9832486.1"/>
    </source>
</evidence>
<comment type="caution">
    <text evidence="2">The sequence shown here is derived from an EMBL/GenBank/DDBJ whole genome shotgun (WGS) entry which is preliminary data.</text>
</comment>
<name>A0AAW1RFD9_9CHLO</name>
<feature type="compositionally biased region" description="Basic and acidic residues" evidence="1">
    <location>
        <begin position="13"/>
        <end position="36"/>
    </location>
</feature>
<dbReference type="AlphaFoldDB" id="A0AAW1RFD9"/>
<proteinExistence type="predicted"/>
<protein>
    <submittedName>
        <fullName evidence="2">Uncharacterized protein</fullName>
    </submittedName>
</protein>
<reference evidence="2 3" key="1">
    <citation type="journal article" date="2024" name="Nat. Commun.">
        <title>Phylogenomics reveals the evolutionary origins of lichenization in chlorophyte algae.</title>
        <authorList>
            <person name="Puginier C."/>
            <person name="Libourel C."/>
            <person name="Otte J."/>
            <person name="Skaloud P."/>
            <person name="Haon M."/>
            <person name="Grisel S."/>
            <person name="Petersen M."/>
            <person name="Berrin J.G."/>
            <person name="Delaux P.M."/>
            <person name="Dal Grande F."/>
            <person name="Keller J."/>
        </authorList>
    </citation>
    <scope>NUCLEOTIDE SEQUENCE [LARGE SCALE GENOMIC DNA]</scope>
    <source>
        <strain evidence="2 3">SAG 245.80</strain>
    </source>
</reference>
<keyword evidence="3" id="KW-1185">Reference proteome</keyword>
<sequence>MLPRRKGSILLRPVKENLHNPNTEHQEVEYQREQAKWHGKARRHAETEERFRRCLYPEPADVQRNYEELQRVQQVHAAARAAQSAATAANEARWAQRAPLKEPVLQTRRPWEVAAGSVPEEAAAAARRSAAAQDAAENQRMAAAAAARRMAERANERECERRAVTAEESFFNYGAASQRWIAPERRLRHTSPSPAGMVMRSTAVPGALANNPAARCSAPGDGTPVPEMPGSRAASRAGSPAPSDRSSMGTERTTMLTSRPCWAPASERSPVVKRPRAQPAMQHPWAWDADPK</sequence>
<feature type="compositionally biased region" description="Polar residues" evidence="1">
    <location>
        <begin position="248"/>
        <end position="257"/>
    </location>
</feature>
<gene>
    <name evidence="2" type="ORF">WJX81_001141</name>
</gene>
<accession>A0AAW1RFD9</accession>
<evidence type="ECO:0000313" key="3">
    <source>
        <dbReference type="Proteomes" id="UP001445335"/>
    </source>
</evidence>
<dbReference type="EMBL" id="JALJOU010000041">
    <property type="protein sequence ID" value="KAK9832486.1"/>
    <property type="molecule type" value="Genomic_DNA"/>
</dbReference>
<feature type="region of interest" description="Disordered" evidence="1">
    <location>
        <begin position="214"/>
        <end position="292"/>
    </location>
</feature>
<dbReference type="Proteomes" id="UP001445335">
    <property type="component" value="Unassembled WGS sequence"/>
</dbReference>
<feature type="compositionally biased region" description="Low complexity" evidence="1">
    <location>
        <begin position="229"/>
        <end position="247"/>
    </location>
</feature>